<feature type="compositionally biased region" description="Basic and acidic residues" evidence="1">
    <location>
        <begin position="1"/>
        <end position="10"/>
    </location>
</feature>
<feature type="region of interest" description="Disordered" evidence="1">
    <location>
        <begin position="1"/>
        <end position="91"/>
    </location>
</feature>
<gene>
    <name evidence="2" type="ORF">PSFLO_00428</name>
</gene>
<keyword evidence="3" id="KW-1185">Reference proteome</keyword>
<proteinExistence type="predicted"/>
<name>A0A5C3EU02_9BASI</name>
<organism evidence="2 3">
    <name type="scientific">Pseudozyma flocculosa</name>
    <dbReference type="NCBI Taxonomy" id="84751"/>
    <lineage>
        <taxon>Eukaryota</taxon>
        <taxon>Fungi</taxon>
        <taxon>Dikarya</taxon>
        <taxon>Basidiomycota</taxon>
        <taxon>Ustilaginomycotina</taxon>
        <taxon>Ustilaginomycetes</taxon>
        <taxon>Ustilaginales</taxon>
        <taxon>Ustilaginaceae</taxon>
        <taxon>Pseudozyma</taxon>
    </lineage>
</organism>
<dbReference type="EMBL" id="OOIP01000001">
    <property type="protein sequence ID" value="SPO34957.1"/>
    <property type="molecule type" value="Genomic_DNA"/>
</dbReference>
<feature type="compositionally biased region" description="Basic and acidic residues" evidence="1">
    <location>
        <begin position="44"/>
        <end position="60"/>
    </location>
</feature>
<reference evidence="2 3" key="1">
    <citation type="submission" date="2018-03" db="EMBL/GenBank/DDBJ databases">
        <authorList>
            <person name="Guldener U."/>
        </authorList>
    </citation>
    <scope>NUCLEOTIDE SEQUENCE [LARGE SCALE GENOMIC DNA]</scope>
    <source>
        <strain evidence="2 3">DAOM196992</strain>
    </source>
</reference>
<dbReference type="Proteomes" id="UP000323386">
    <property type="component" value="Unassembled WGS sequence"/>
</dbReference>
<accession>A0A5C3EU02</accession>
<evidence type="ECO:0000313" key="3">
    <source>
        <dbReference type="Proteomes" id="UP000323386"/>
    </source>
</evidence>
<sequence>MAHGWPEKKQASKQASRQGGPEAGELAGRPGGASAATSVGPKRPSADRRVERAGEFDRVMPGRPIHRLGRGLARSAHPASPPAGRATQGAGRCPLAVRPARRLDCTLAVLAEGVARPGNRLGRPTRLCPAEPVAVGRVLAHEAGQAGVDQLSSSQGRWYEEVEARAQDGLLKRGSS</sequence>
<dbReference type="AlphaFoldDB" id="A0A5C3EU02"/>
<evidence type="ECO:0000313" key="2">
    <source>
        <dbReference type="EMBL" id="SPO34957.1"/>
    </source>
</evidence>
<evidence type="ECO:0000256" key="1">
    <source>
        <dbReference type="SAM" id="MobiDB-lite"/>
    </source>
</evidence>
<protein>
    <submittedName>
        <fullName evidence="2">Uncharacterized protein</fullName>
    </submittedName>
</protein>